<dbReference type="RefSeq" id="WP_036243538.1">
    <property type="nucleotide sequence ID" value="NZ_BMWY01000004.1"/>
</dbReference>
<dbReference type="GeneID" id="94369228"/>
<proteinExistence type="predicted"/>
<evidence type="ECO:0000259" key="1">
    <source>
        <dbReference type="Pfam" id="PF13460"/>
    </source>
</evidence>
<dbReference type="CDD" id="cd05243">
    <property type="entry name" value="SDR_a5"/>
    <property type="match status" value="1"/>
</dbReference>
<sequence length="216" mass="23479">METILVAGANGKTGREIINILQNHSSYEPVAMVRNEDQQAYFENQDVKIAFADLEGDLTEAVQGVDRVIFAAGSGGNTGKEKTTAVDQEGAINLIDSAKAAGVKKFVMLSAMGTENPSENPDLQHYLEAKKTADNHLKASFLDYSIVRPGALTDGEKTNKIKADKQLNEYGEISRKDVAQVLVDCLPPNVLQNKTFEILEGNLATELALQEVEQRA</sequence>
<reference evidence="3" key="1">
    <citation type="journal article" date="2019" name="Int. J. Syst. Evol. Microbiol.">
        <title>The Global Catalogue of Microorganisms (GCM) 10K type strain sequencing project: providing services to taxonomists for standard genome sequencing and annotation.</title>
        <authorList>
            <consortium name="The Broad Institute Genomics Platform"/>
            <consortium name="The Broad Institute Genome Sequencing Center for Infectious Disease"/>
            <person name="Wu L."/>
            <person name="Ma J."/>
        </authorList>
    </citation>
    <scope>NUCLEOTIDE SEQUENCE [LARGE SCALE GENOMIC DNA]</scope>
    <source>
        <strain evidence="3">KCTC 12708</strain>
    </source>
</reference>
<gene>
    <name evidence="2" type="ORF">GCM10008088_15640</name>
</gene>
<evidence type="ECO:0000313" key="3">
    <source>
        <dbReference type="Proteomes" id="UP000615593"/>
    </source>
</evidence>
<dbReference type="PANTHER" id="PTHR15020:SF50">
    <property type="entry name" value="UPF0659 PROTEIN YMR090W"/>
    <property type="match status" value="1"/>
</dbReference>
<dbReference type="EMBL" id="BMWY01000004">
    <property type="protein sequence ID" value="GGZ54947.1"/>
    <property type="molecule type" value="Genomic_DNA"/>
</dbReference>
<name>A0ABQ3BS14_9FLAO</name>
<dbReference type="InterPro" id="IPR016040">
    <property type="entry name" value="NAD(P)-bd_dom"/>
</dbReference>
<dbReference type="InterPro" id="IPR036291">
    <property type="entry name" value="NAD(P)-bd_dom_sf"/>
</dbReference>
<keyword evidence="3" id="KW-1185">Reference proteome</keyword>
<accession>A0ABQ3BS14</accession>
<dbReference type="Gene3D" id="3.40.50.720">
    <property type="entry name" value="NAD(P)-binding Rossmann-like Domain"/>
    <property type="match status" value="1"/>
</dbReference>
<evidence type="ECO:0000313" key="2">
    <source>
        <dbReference type="EMBL" id="GGZ54947.1"/>
    </source>
</evidence>
<feature type="domain" description="NAD(P)-binding" evidence="1">
    <location>
        <begin position="8"/>
        <end position="186"/>
    </location>
</feature>
<comment type="caution">
    <text evidence="2">The sequence shown here is derived from an EMBL/GenBank/DDBJ whole genome shotgun (WGS) entry which is preliminary data.</text>
</comment>
<organism evidence="2 3">
    <name type="scientific">Mesonia mobilis</name>
    <dbReference type="NCBI Taxonomy" id="369791"/>
    <lineage>
        <taxon>Bacteria</taxon>
        <taxon>Pseudomonadati</taxon>
        <taxon>Bacteroidota</taxon>
        <taxon>Flavobacteriia</taxon>
        <taxon>Flavobacteriales</taxon>
        <taxon>Flavobacteriaceae</taxon>
        <taxon>Mesonia</taxon>
    </lineage>
</organism>
<dbReference type="PANTHER" id="PTHR15020">
    <property type="entry name" value="FLAVIN REDUCTASE-RELATED"/>
    <property type="match status" value="1"/>
</dbReference>
<dbReference type="SUPFAM" id="SSF51735">
    <property type="entry name" value="NAD(P)-binding Rossmann-fold domains"/>
    <property type="match status" value="1"/>
</dbReference>
<dbReference type="Pfam" id="PF13460">
    <property type="entry name" value="NAD_binding_10"/>
    <property type="match status" value="1"/>
</dbReference>
<dbReference type="Proteomes" id="UP000615593">
    <property type="component" value="Unassembled WGS sequence"/>
</dbReference>
<protein>
    <submittedName>
        <fullName evidence="2">NAD dependent epimerase/dehydratase</fullName>
    </submittedName>
</protein>